<dbReference type="EMBL" id="CADIKL010000003">
    <property type="protein sequence ID" value="CAB3779263.1"/>
    <property type="molecule type" value="Genomic_DNA"/>
</dbReference>
<organism evidence="1 2">
    <name type="scientific">Paraburkholderia caffeinitolerans</name>
    <dbReference type="NCBI Taxonomy" id="1723730"/>
    <lineage>
        <taxon>Bacteria</taxon>
        <taxon>Pseudomonadati</taxon>
        <taxon>Pseudomonadota</taxon>
        <taxon>Betaproteobacteria</taxon>
        <taxon>Burkholderiales</taxon>
        <taxon>Burkholderiaceae</taxon>
        <taxon>Paraburkholderia</taxon>
    </lineage>
</organism>
<name>A0A6J5FGQ4_9BURK</name>
<evidence type="ECO:0000313" key="1">
    <source>
        <dbReference type="EMBL" id="CAB3779263.1"/>
    </source>
</evidence>
<gene>
    <name evidence="1" type="ORF">LMG28688_00783</name>
</gene>
<proteinExistence type="predicted"/>
<keyword evidence="2" id="KW-1185">Reference proteome</keyword>
<protein>
    <submittedName>
        <fullName evidence="1">Uncharacterized protein</fullName>
    </submittedName>
</protein>
<accession>A0A6J5FGQ4</accession>
<dbReference type="AlphaFoldDB" id="A0A6J5FGQ4"/>
<dbReference type="Proteomes" id="UP000494119">
    <property type="component" value="Unassembled WGS sequence"/>
</dbReference>
<sequence length="68" mass="7643">MSTTPTERRNYRDVPSYACGTCGKPHVLPPYVISHWFKTVLHHCDACFAIHEVTQGVAILKMKGATNR</sequence>
<reference evidence="1 2" key="1">
    <citation type="submission" date="2020-04" db="EMBL/GenBank/DDBJ databases">
        <authorList>
            <person name="De Canck E."/>
        </authorList>
    </citation>
    <scope>NUCLEOTIDE SEQUENCE [LARGE SCALE GENOMIC DNA]</scope>
    <source>
        <strain evidence="1 2">LMG 28688</strain>
    </source>
</reference>
<evidence type="ECO:0000313" key="2">
    <source>
        <dbReference type="Proteomes" id="UP000494119"/>
    </source>
</evidence>